<accession>A0ABW5JCZ3</accession>
<evidence type="ECO:0000313" key="3">
    <source>
        <dbReference type="Proteomes" id="UP001597510"/>
    </source>
</evidence>
<proteinExistence type="predicted"/>
<evidence type="ECO:0000259" key="1">
    <source>
        <dbReference type="Pfam" id="PF18480"/>
    </source>
</evidence>
<protein>
    <submittedName>
        <fullName evidence="2">DUF5615 family PIN-like protein</fullName>
    </submittedName>
</protein>
<organism evidence="2 3">
    <name type="scientific">Emticicia soli</name>
    <dbReference type="NCBI Taxonomy" id="2027878"/>
    <lineage>
        <taxon>Bacteria</taxon>
        <taxon>Pseudomonadati</taxon>
        <taxon>Bacteroidota</taxon>
        <taxon>Cytophagia</taxon>
        <taxon>Cytophagales</taxon>
        <taxon>Leadbetterellaceae</taxon>
        <taxon>Emticicia</taxon>
    </lineage>
</organism>
<dbReference type="EMBL" id="JBHULC010000038">
    <property type="protein sequence ID" value="MFD2523513.1"/>
    <property type="molecule type" value="Genomic_DNA"/>
</dbReference>
<feature type="domain" description="DUF5615" evidence="1">
    <location>
        <begin position="1"/>
        <end position="108"/>
    </location>
</feature>
<evidence type="ECO:0000313" key="2">
    <source>
        <dbReference type="EMBL" id="MFD2523513.1"/>
    </source>
</evidence>
<dbReference type="InterPro" id="IPR041049">
    <property type="entry name" value="DUF5615"/>
</dbReference>
<name>A0ABW5JCZ3_9BACT</name>
<comment type="caution">
    <text evidence="2">The sequence shown here is derived from an EMBL/GenBank/DDBJ whole genome shotgun (WGS) entry which is preliminary data.</text>
</comment>
<gene>
    <name evidence="2" type="ORF">ACFSR2_21625</name>
</gene>
<dbReference type="RefSeq" id="WP_340233423.1">
    <property type="nucleotide sequence ID" value="NZ_JBBEWC010000001.1"/>
</dbReference>
<sequence>MRILIDMNLSPIWAQYLQELGIEAIHWINVGNANDPDKIIFDYASANNYIVFTNDLDFGTILAATNANAPSVFQLKSQDLLPKSIGEMVINCLNQYENYLKEGSLITFDTNKVRVRILPLK</sequence>
<reference evidence="3" key="1">
    <citation type="journal article" date="2019" name="Int. J. Syst. Evol. Microbiol.">
        <title>The Global Catalogue of Microorganisms (GCM) 10K type strain sequencing project: providing services to taxonomists for standard genome sequencing and annotation.</title>
        <authorList>
            <consortium name="The Broad Institute Genomics Platform"/>
            <consortium name="The Broad Institute Genome Sequencing Center for Infectious Disease"/>
            <person name="Wu L."/>
            <person name="Ma J."/>
        </authorList>
    </citation>
    <scope>NUCLEOTIDE SEQUENCE [LARGE SCALE GENOMIC DNA]</scope>
    <source>
        <strain evidence="3">KCTC 52344</strain>
    </source>
</reference>
<dbReference type="Proteomes" id="UP001597510">
    <property type="component" value="Unassembled WGS sequence"/>
</dbReference>
<keyword evidence="3" id="KW-1185">Reference proteome</keyword>
<dbReference type="Pfam" id="PF18480">
    <property type="entry name" value="DUF5615"/>
    <property type="match status" value="1"/>
</dbReference>